<evidence type="ECO:0000256" key="1">
    <source>
        <dbReference type="SAM" id="MobiDB-lite"/>
    </source>
</evidence>
<evidence type="ECO:0000313" key="3">
    <source>
        <dbReference type="Proteomes" id="UP001215280"/>
    </source>
</evidence>
<comment type="caution">
    <text evidence="2">The sequence shown here is derived from an EMBL/GenBank/DDBJ whole genome shotgun (WGS) entry which is preliminary data.</text>
</comment>
<keyword evidence="3" id="KW-1185">Reference proteome</keyword>
<sequence length="251" mass="27151">MYTLPRLSSQPRGFLYSSSPVPPLPLYTTPDPSMMSLAAGHDSLLPNSLPLQTLLPQVVTSPVLLEQLPREGHISEEDVEQWRAAIPCRIWACNELAVVTDTPGHALKLAHARPSRFELSLPRTRTSSLSPPPRTITEAKCAEALEPPGRVLPPHAGALVQVRDRVPLAPTRVPSDTDTSAPAHGVGRGGAGRAGGMHAGYHPPLPTSRPSPKDQNTNARRLPGRERMPFVQGLRFLVASLYHRGIRMVGS</sequence>
<evidence type="ECO:0000313" key="2">
    <source>
        <dbReference type="EMBL" id="KAJ7720135.1"/>
    </source>
</evidence>
<protein>
    <submittedName>
        <fullName evidence="2">Uncharacterized protein</fullName>
    </submittedName>
</protein>
<feature type="compositionally biased region" description="Gly residues" evidence="1">
    <location>
        <begin position="186"/>
        <end position="198"/>
    </location>
</feature>
<proteinExistence type="predicted"/>
<dbReference type="EMBL" id="JARJLG010000283">
    <property type="protein sequence ID" value="KAJ7720135.1"/>
    <property type="molecule type" value="Genomic_DNA"/>
</dbReference>
<dbReference type="Proteomes" id="UP001215280">
    <property type="component" value="Unassembled WGS sequence"/>
</dbReference>
<feature type="compositionally biased region" description="Polar residues" evidence="1">
    <location>
        <begin position="210"/>
        <end position="219"/>
    </location>
</feature>
<reference evidence="2" key="1">
    <citation type="submission" date="2023-03" db="EMBL/GenBank/DDBJ databases">
        <title>Massive genome expansion in bonnet fungi (Mycena s.s.) driven by repeated elements and novel gene families across ecological guilds.</title>
        <authorList>
            <consortium name="Lawrence Berkeley National Laboratory"/>
            <person name="Harder C.B."/>
            <person name="Miyauchi S."/>
            <person name="Viragh M."/>
            <person name="Kuo A."/>
            <person name="Thoen E."/>
            <person name="Andreopoulos B."/>
            <person name="Lu D."/>
            <person name="Skrede I."/>
            <person name="Drula E."/>
            <person name="Henrissat B."/>
            <person name="Morin E."/>
            <person name="Kohler A."/>
            <person name="Barry K."/>
            <person name="LaButti K."/>
            <person name="Morin E."/>
            <person name="Salamov A."/>
            <person name="Lipzen A."/>
            <person name="Mereny Z."/>
            <person name="Hegedus B."/>
            <person name="Baldrian P."/>
            <person name="Stursova M."/>
            <person name="Weitz H."/>
            <person name="Taylor A."/>
            <person name="Grigoriev I.V."/>
            <person name="Nagy L.G."/>
            <person name="Martin F."/>
            <person name="Kauserud H."/>
        </authorList>
    </citation>
    <scope>NUCLEOTIDE SEQUENCE</scope>
    <source>
        <strain evidence="2">CBHHK188m</strain>
    </source>
</reference>
<dbReference type="AlphaFoldDB" id="A0AAD7HGB5"/>
<gene>
    <name evidence="2" type="ORF">DFH07DRAFT_1067796</name>
</gene>
<feature type="region of interest" description="Disordered" evidence="1">
    <location>
        <begin position="169"/>
        <end position="226"/>
    </location>
</feature>
<organism evidence="2 3">
    <name type="scientific">Mycena maculata</name>
    <dbReference type="NCBI Taxonomy" id="230809"/>
    <lineage>
        <taxon>Eukaryota</taxon>
        <taxon>Fungi</taxon>
        <taxon>Dikarya</taxon>
        <taxon>Basidiomycota</taxon>
        <taxon>Agaricomycotina</taxon>
        <taxon>Agaricomycetes</taxon>
        <taxon>Agaricomycetidae</taxon>
        <taxon>Agaricales</taxon>
        <taxon>Marasmiineae</taxon>
        <taxon>Mycenaceae</taxon>
        <taxon>Mycena</taxon>
    </lineage>
</organism>
<name>A0AAD7HGB5_9AGAR</name>
<accession>A0AAD7HGB5</accession>